<evidence type="ECO:0000313" key="3">
    <source>
        <dbReference type="EMBL" id="WUP53052.1"/>
    </source>
</evidence>
<feature type="transmembrane region" description="Helical" evidence="2">
    <location>
        <begin position="37"/>
        <end position="56"/>
    </location>
</feature>
<keyword evidence="2" id="KW-1133">Transmembrane helix</keyword>
<gene>
    <name evidence="3" type="ORF">OG994_25950</name>
</gene>
<dbReference type="EMBL" id="CP108084">
    <property type="protein sequence ID" value="WUP53052.1"/>
    <property type="molecule type" value="Genomic_DNA"/>
</dbReference>
<feature type="region of interest" description="Disordered" evidence="1">
    <location>
        <begin position="195"/>
        <end position="243"/>
    </location>
</feature>
<feature type="transmembrane region" description="Helical" evidence="2">
    <location>
        <begin position="12"/>
        <end position="31"/>
    </location>
</feature>
<keyword evidence="2" id="KW-0812">Transmembrane</keyword>
<sequence>MTGKQLRRLRWAVRATLTLGVAASVAANVLHARPNPISQVIAAWPPLALLLTVELISRVPHHRWYLGAIRVTAAAVIAIIAAWVSYWHLVGVAARYGESGYGAAYLLPISVDGLVVVASVSLVEITARIRATSAPTTATEQATALAPAALDSLSAAVGHVPSPPESNEVTVAASPADQHPLGAEHTAALTTSTRPSILTPHAATPPGPRTSVSGVGGDGDDGPAPSPRPGTEQRSPGPVTAAGAGNAMIDLRVGALNETAAPAAKTTDPMPSEVMLQVLAATDAGLPKTPELRTGVGPAAGASDYERVDPPDGAPITADTAAAVAYWRRRDPAAKPAEVAARIGRSERTVRRHWEQRATTHAGRRNGHPATPRH</sequence>
<dbReference type="Pfam" id="PF10935">
    <property type="entry name" value="DUF2637"/>
    <property type="match status" value="1"/>
</dbReference>
<feature type="region of interest" description="Disordered" evidence="1">
    <location>
        <begin position="333"/>
        <end position="374"/>
    </location>
</feature>
<keyword evidence="4" id="KW-1185">Reference proteome</keyword>
<keyword evidence="2" id="KW-0472">Membrane</keyword>
<protein>
    <submittedName>
        <fullName evidence="3">DUF2637 domain-containing protein</fullName>
    </submittedName>
</protein>
<organism evidence="3 4">
    <name type="scientific">Micromonospora globbae</name>
    <dbReference type="NCBI Taxonomy" id="1894969"/>
    <lineage>
        <taxon>Bacteria</taxon>
        <taxon>Bacillati</taxon>
        <taxon>Actinomycetota</taxon>
        <taxon>Actinomycetes</taxon>
        <taxon>Micromonosporales</taxon>
        <taxon>Micromonosporaceae</taxon>
        <taxon>Micromonospora</taxon>
    </lineage>
</organism>
<dbReference type="RefSeq" id="WP_328853797.1">
    <property type="nucleotide sequence ID" value="NZ_CP108084.1"/>
</dbReference>
<dbReference type="InterPro" id="IPR021235">
    <property type="entry name" value="DUF2637"/>
</dbReference>
<feature type="compositionally biased region" description="Basic and acidic residues" evidence="1">
    <location>
        <begin position="344"/>
        <end position="358"/>
    </location>
</feature>
<evidence type="ECO:0000256" key="2">
    <source>
        <dbReference type="SAM" id="Phobius"/>
    </source>
</evidence>
<reference evidence="3" key="1">
    <citation type="submission" date="2022-10" db="EMBL/GenBank/DDBJ databases">
        <title>The complete genomes of actinobacterial strains from the NBC collection.</title>
        <authorList>
            <person name="Joergensen T.S."/>
            <person name="Alvarez Arevalo M."/>
            <person name="Sterndorff E.B."/>
            <person name="Faurdal D."/>
            <person name="Vuksanovic O."/>
            <person name="Mourched A.-S."/>
            <person name="Charusanti P."/>
            <person name="Shaw S."/>
            <person name="Blin K."/>
            <person name="Weber T."/>
        </authorList>
    </citation>
    <scope>NUCLEOTIDE SEQUENCE</scope>
    <source>
        <strain evidence="3">NBC_00256</strain>
    </source>
</reference>
<evidence type="ECO:0000256" key="1">
    <source>
        <dbReference type="SAM" id="MobiDB-lite"/>
    </source>
</evidence>
<feature type="transmembrane region" description="Helical" evidence="2">
    <location>
        <begin position="101"/>
        <end position="123"/>
    </location>
</feature>
<feature type="transmembrane region" description="Helical" evidence="2">
    <location>
        <begin position="68"/>
        <end position="89"/>
    </location>
</feature>
<proteinExistence type="predicted"/>
<evidence type="ECO:0000313" key="4">
    <source>
        <dbReference type="Proteomes" id="UP001432190"/>
    </source>
</evidence>
<name>A0ABZ1SIF8_9ACTN</name>
<feature type="compositionally biased region" description="Basic residues" evidence="1">
    <location>
        <begin position="362"/>
        <end position="374"/>
    </location>
</feature>
<dbReference type="Proteomes" id="UP001432190">
    <property type="component" value="Chromosome"/>
</dbReference>
<accession>A0ABZ1SIF8</accession>